<dbReference type="Pfam" id="PF22939">
    <property type="entry name" value="WHD_GPIID"/>
    <property type="match status" value="1"/>
</dbReference>
<keyword evidence="8" id="KW-1185">Reference proteome</keyword>
<dbReference type="InterPro" id="IPR027417">
    <property type="entry name" value="P-loop_NTPase"/>
</dbReference>
<accession>A0A072PG98</accession>
<dbReference type="SMART" id="SM00320">
    <property type="entry name" value="WD40"/>
    <property type="match status" value="5"/>
</dbReference>
<dbReference type="InterPro" id="IPR054471">
    <property type="entry name" value="GPIID_WHD"/>
</dbReference>
<keyword evidence="1" id="KW-0677">Repeat</keyword>
<dbReference type="PANTHER" id="PTHR10039">
    <property type="entry name" value="AMELOGENIN"/>
    <property type="match status" value="1"/>
</dbReference>
<dbReference type="InterPro" id="IPR036322">
    <property type="entry name" value="WD40_repeat_dom_sf"/>
</dbReference>
<dbReference type="Gene3D" id="3.40.50.300">
    <property type="entry name" value="P-loop containing nucleotide triphosphate hydrolases"/>
    <property type="match status" value="1"/>
</dbReference>
<feature type="region of interest" description="Disordered" evidence="3">
    <location>
        <begin position="56"/>
        <end position="75"/>
    </location>
</feature>
<organism evidence="7 8">
    <name type="scientific">Exophiala aquamarina CBS 119918</name>
    <dbReference type="NCBI Taxonomy" id="1182545"/>
    <lineage>
        <taxon>Eukaryota</taxon>
        <taxon>Fungi</taxon>
        <taxon>Dikarya</taxon>
        <taxon>Ascomycota</taxon>
        <taxon>Pezizomycotina</taxon>
        <taxon>Eurotiomycetes</taxon>
        <taxon>Chaetothyriomycetidae</taxon>
        <taxon>Chaetothyriales</taxon>
        <taxon>Herpotrichiellaceae</taxon>
        <taxon>Exophiala</taxon>
    </lineage>
</organism>
<feature type="repeat" description="WD" evidence="2">
    <location>
        <begin position="1188"/>
        <end position="1229"/>
    </location>
</feature>
<dbReference type="Proteomes" id="UP000027920">
    <property type="component" value="Unassembled WGS sequence"/>
</dbReference>
<evidence type="ECO:0000256" key="2">
    <source>
        <dbReference type="PROSITE-ProRule" id="PRU00221"/>
    </source>
</evidence>
<dbReference type="InterPro" id="IPR015943">
    <property type="entry name" value="WD40/YVTN_repeat-like_dom_sf"/>
</dbReference>
<feature type="domain" description="Anaphase-promoting complex subunit 4-like WD40" evidence="4">
    <location>
        <begin position="1305"/>
        <end position="1356"/>
    </location>
</feature>
<comment type="caution">
    <text evidence="7">The sequence shown here is derived from an EMBL/GenBank/DDBJ whole genome shotgun (WGS) entry which is preliminary data.</text>
</comment>
<dbReference type="SUPFAM" id="SSF52540">
    <property type="entry name" value="P-loop containing nucleoside triphosphate hydrolases"/>
    <property type="match status" value="1"/>
</dbReference>
<proteinExistence type="predicted"/>
<feature type="domain" description="GPI inositol-deacylase winged helix" evidence="5">
    <location>
        <begin position="667"/>
        <end position="737"/>
    </location>
</feature>
<gene>
    <name evidence="7" type="ORF">A1O9_03719</name>
</gene>
<dbReference type="VEuPathDB" id="FungiDB:A1O9_03719"/>
<dbReference type="SUPFAM" id="SSF50978">
    <property type="entry name" value="WD40 repeat-like"/>
    <property type="match status" value="1"/>
</dbReference>
<evidence type="ECO:0000259" key="4">
    <source>
        <dbReference type="Pfam" id="PF12894"/>
    </source>
</evidence>
<dbReference type="Pfam" id="PF24883">
    <property type="entry name" value="NPHP3_N"/>
    <property type="match status" value="1"/>
</dbReference>
<feature type="compositionally biased region" description="Basic and acidic residues" evidence="3">
    <location>
        <begin position="33"/>
        <end position="47"/>
    </location>
</feature>
<evidence type="ECO:0000259" key="6">
    <source>
        <dbReference type="Pfam" id="PF24883"/>
    </source>
</evidence>
<dbReference type="Gene3D" id="3.40.50.1820">
    <property type="entry name" value="alpha/beta hydrolase"/>
    <property type="match status" value="1"/>
</dbReference>
<dbReference type="GeneID" id="25278653"/>
<dbReference type="PANTHER" id="PTHR10039:SF16">
    <property type="entry name" value="GPI INOSITOL-DEACYLASE"/>
    <property type="match status" value="1"/>
</dbReference>
<feature type="compositionally biased region" description="Basic and acidic residues" evidence="3">
    <location>
        <begin position="63"/>
        <end position="75"/>
    </location>
</feature>
<dbReference type="SUPFAM" id="SSF53474">
    <property type="entry name" value="alpha/beta-Hydrolases"/>
    <property type="match status" value="1"/>
</dbReference>
<dbReference type="Gene3D" id="2.130.10.10">
    <property type="entry name" value="YVTN repeat-like/Quinoprotein amine dehydrogenase"/>
    <property type="match status" value="3"/>
</dbReference>
<evidence type="ECO:0000256" key="3">
    <source>
        <dbReference type="SAM" id="MobiDB-lite"/>
    </source>
</evidence>
<feature type="region of interest" description="Disordered" evidence="3">
    <location>
        <begin position="1"/>
        <end position="48"/>
    </location>
</feature>
<feature type="compositionally biased region" description="Basic and acidic residues" evidence="3">
    <location>
        <begin position="1"/>
        <end position="17"/>
    </location>
</feature>
<protein>
    <submittedName>
        <fullName evidence="7">Uncharacterized protein</fullName>
    </submittedName>
</protein>
<dbReference type="Pfam" id="PF00400">
    <property type="entry name" value="WD40"/>
    <property type="match status" value="1"/>
</dbReference>
<dbReference type="InterPro" id="IPR029058">
    <property type="entry name" value="AB_hydrolase_fold"/>
</dbReference>
<reference evidence="7 8" key="1">
    <citation type="submission" date="2013-03" db="EMBL/GenBank/DDBJ databases">
        <title>The Genome Sequence of Exophiala aquamarina CBS 119918.</title>
        <authorList>
            <consortium name="The Broad Institute Genomics Platform"/>
            <person name="Cuomo C."/>
            <person name="de Hoog S."/>
            <person name="Gorbushina A."/>
            <person name="Walker B."/>
            <person name="Young S.K."/>
            <person name="Zeng Q."/>
            <person name="Gargeya S."/>
            <person name="Fitzgerald M."/>
            <person name="Haas B."/>
            <person name="Abouelleil A."/>
            <person name="Allen A.W."/>
            <person name="Alvarado L."/>
            <person name="Arachchi H.M."/>
            <person name="Berlin A.M."/>
            <person name="Chapman S.B."/>
            <person name="Gainer-Dewar J."/>
            <person name="Goldberg J."/>
            <person name="Griggs A."/>
            <person name="Gujja S."/>
            <person name="Hansen M."/>
            <person name="Howarth C."/>
            <person name="Imamovic A."/>
            <person name="Ireland A."/>
            <person name="Larimer J."/>
            <person name="McCowan C."/>
            <person name="Murphy C."/>
            <person name="Pearson M."/>
            <person name="Poon T.W."/>
            <person name="Priest M."/>
            <person name="Roberts A."/>
            <person name="Saif S."/>
            <person name="Shea T."/>
            <person name="Sisk P."/>
            <person name="Sykes S."/>
            <person name="Wortman J."/>
            <person name="Nusbaum C."/>
            <person name="Birren B."/>
        </authorList>
    </citation>
    <scope>NUCLEOTIDE SEQUENCE [LARGE SCALE GENOMIC DNA]</scope>
    <source>
        <strain evidence="7 8">CBS 119918</strain>
    </source>
</reference>
<dbReference type="OrthoDB" id="194358at2759"/>
<dbReference type="InterPro" id="IPR001680">
    <property type="entry name" value="WD40_rpt"/>
</dbReference>
<dbReference type="PROSITE" id="PS50082">
    <property type="entry name" value="WD_REPEATS_2"/>
    <property type="match status" value="1"/>
</dbReference>
<dbReference type="RefSeq" id="XP_013261466.1">
    <property type="nucleotide sequence ID" value="XM_013406012.1"/>
</dbReference>
<dbReference type="HOGENOM" id="CLU_001384_2_0_1"/>
<evidence type="ECO:0000313" key="7">
    <source>
        <dbReference type="EMBL" id="KEF58876.1"/>
    </source>
</evidence>
<feature type="domain" description="Nephrocystin 3-like N-terminal" evidence="6">
    <location>
        <begin position="392"/>
        <end position="555"/>
    </location>
</feature>
<dbReference type="EMBL" id="AMGV01000003">
    <property type="protein sequence ID" value="KEF58876.1"/>
    <property type="molecule type" value="Genomic_DNA"/>
</dbReference>
<name>A0A072PG98_9EURO</name>
<dbReference type="InterPro" id="IPR024977">
    <property type="entry name" value="Apc4-like_WD40_dom"/>
</dbReference>
<evidence type="ECO:0000256" key="1">
    <source>
        <dbReference type="ARBA" id="ARBA00022737"/>
    </source>
</evidence>
<dbReference type="Pfam" id="PF12894">
    <property type="entry name" value="ANAPC4_WD40"/>
    <property type="match status" value="1"/>
</dbReference>
<sequence>MFRRDRNNAGRIQREFENSMEQGAETRSSTKHGSFDESNKTDCEPHEANNLLRLVLRKGPTSGKREENTEHSRNRRLDPLGLKVLHEPSVLPTADIVFVHGLGGSSQQTWSKDHDPRLFWPLEWLPYEKAIASARISSFGYNAHFLSSSSGRKTILNISDFAKDLLFQLRFATGTGESPLNFGSVPVIFVAHSMGGLIVKKALILGRNDSNYTDIVESVSAVLFLSTPHRGSDLAKTLNNLLSACILTFSSQEYIAELRANSQTLLEINDQFRNLVSNIELFSLYETRPTRIGGIDVQILEKDSSSLGYPGEVCKPLDADHHDVCKYASQQDPNYVVVSDILRYLVTKVNPQKLMKEEPDLAAEMDVLSEALNNPDIPLDDLEYFADKRLSGSCKWILDSPTFASFLDYQLSVPQILWVSGRPGSGKSVISSFLIYTLQEQEMKNAFYFFRFGNQVKNNLTSFLLSVAWQLASEIPEYRRRLVRLFDDGLNVRKIAPRLIWRKLFADTLLKTNIRHPLFIIVDGLDETESALLLLKLLGELPKARLPLRFILVSRRTQNIAVAFDKLSKGLSVQSMLVDNADDDLRMYVEDEMEAMHGDAAFKQDISERILTKADGNFLWAHLVVNEILQCHTKDDVEDAMNHVPEDLEPLYERMDEALAKSMKPSDRALSQAILRWATCSRYPLTLDELEDALRTDHPGVLNLEHTIRTVCGEFVVVDKRSHVSMIHSSARDFLMTKPDLHFHVSPPETHHALFAKCISALSAVSTRNRTDSSRLTHDFHSLDHSEFQAIGAAKVSSETRSFWLYAATSWPYHLMASDAWADQESVLLLSRFFQSRCVLQWIYLLSQASLLRVLIQASKIMMDFLKDSEKLDAARSPLTHRLKEKSILADWANDLVRIVGKFGSQLIHHPRTIFSLIPAFCPVQSIMYRQFSQRKLSKAPQIAGLTNSEWDDCLAKFTVPGTSMPLKIYTLDRYFSILTSDGIVKLYHTSTSEEARVFSHGERVLTMSFSTSGDRLATYGMLRTKVWDTRTARHLFSITNPPRAKALTIAFTQNGETILTCSDDRVVRFCDVSEWQYGWEIVQDVFGGELTEKSQYTSPQKVSFNADCTVVAIAFRGHALMAWSLDEPRPWLIGRCEGQREQLSAKHVTRSKVLGAHALCWNPMTGHVLGISNEGYIFKWHPFDQDYASSITRATNIECSADGRYFVTSSRNGVLRVWDFEHFTPIYKLSYAASIQDFAIDRNDIRIYDIRDRFCNVWEPSAIMRLLNSDDKASETTSTYESSLQTNVPSEALVDALEPVTALAMCPNNDLYAVGTDEGRISVFTSEGNHLADLSERFMTIEQICWSPDGSMVASVDLSRSVLVEQLVPQPDGFTTATLLVAAQPNIVRQVLFNAASNKLLVSTNPTHAIYQPEGGEGTTQTFSDSESRKWINHPLNNNFLLGFSCDNVKVCRWDDCEQVVLRNLATNSETEESFFELRPEMAKRRPSESYPMSPAEITKLVTKVLLSLDGRMALIEISESTTQGKRRKKHMMIDMSSVLDLETDRIATFAIPAEVQPLLEVSLGFLPVDVGQRRLSAPSHHHHRRLSDQSSLRLPTSPRSTSPSPLRRPTPLSSSHSSSTLLLGEEHILAFINRDFWVCTAAFTGNQAGRIDKHFFLPRDWVNLDWLELAALTNDGKILCPRNGEVAVISNGFEEVWRD</sequence>
<feature type="region of interest" description="Disordered" evidence="3">
    <location>
        <begin position="1578"/>
        <end position="1620"/>
    </location>
</feature>
<evidence type="ECO:0000259" key="5">
    <source>
        <dbReference type="Pfam" id="PF22939"/>
    </source>
</evidence>
<feature type="compositionally biased region" description="Low complexity" evidence="3">
    <location>
        <begin position="1592"/>
        <end position="1620"/>
    </location>
</feature>
<evidence type="ECO:0000313" key="8">
    <source>
        <dbReference type="Proteomes" id="UP000027920"/>
    </source>
</evidence>
<keyword evidence="2" id="KW-0853">WD repeat</keyword>
<dbReference type="InterPro" id="IPR056884">
    <property type="entry name" value="NPHP3-like_N"/>
</dbReference>